<name>A0ABS6AXC4_9NOCA</name>
<accession>A0ABS6AXC4</accession>
<evidence type="ECO:0000256" key="1">
    <source>
        <dbReference type="SAM" id="MobiDB-lite"/>
    </source>
</evidence>
<evidence type="ECO:0000313" key="4">
    <source>
        <dbReference type="Proteomes" id="UP000733379"/>
    </source>
</evidence>
<proteinExistence type="predicted"/>
<feature type="region of interest" description="Disordered" evidence="1">
    <location>
        <begin position="1"/>
        <end position="30"/>
    </location>
</feature>
<evidence type="ECO:0000313" key="2">
    <source>
        <dbReference type="EMBL" id="MBU3062707.1"/>
    </source>
</evidence>
<dbReference type="EMBL" id="JAHKNI010000004">
    <property type="protein sequence ID" value="MBU3062707.1"/>
    <property type="molecule type" value="Genomic_DNA"/>
</dbReference>
<evidence type="ECO:0000313" key="3">
    <source>
        <dbReference type="EMBL" id="MBU3065459.1"/>
    </source>
</evidence>
<comment type="caution">
    <text evidence="2">The sequence shown here is derived from an EMBL/GenBank/DDBJ whole genome shotgun (WGS) entry which is preliminary data.</text>
</comment>
<dbReference type="EMBL" id="JAHKNI010000011">
    <property type="protein sequence ID" value="MBU3065459.1"/>
    <property type="molecule type" value="Genomic_DNA"/>
</dbReference>
<protein>
    <submittedName>
        <fullName evidence="2">CHAT domain-containing protein</fullName>
    </submittedName>
</protein>
<sequence>MSSGTRNERGTSIGVSNDAEHPRETAVTDSQRPTVLVRMADAGDLYVSWRWRDDITGGGVEAIPEAQVAELVARVSTALPAPSADRIEYALTAGAFADYDSEHELAQALSRTLLPHGLAAQLHDLYLRGVRPHIRLQPSPRTAQLPWELLAPDPGLRLLDIADISQLAPAGLINAPGRVPRSWVRTRDLPVVAVLDPRVPGFRADSALGSVLGRMSTHATLTERIADYLADDRMRPAVPDPVEAFRRTDQDRAWLSAALRAGASRLLYVGHVTAAAPESGRSEEARLHLACADDVPGFAAPERTHRPLSARDLILGTQTLDGAARTGPELWPIPSRVALIACESGGDLRFGETLGLLAAMINGGAELVTAGRWALPTDLAFRRFADVAADRRPLQETVCAIDAAHEQPDPIAALTEWQRERLAAWRAGRSVPDSPMLWAAFATLSA</sequence>
<gene>
    <name evidence="2" type="ORF">KO481_14395</name>
    <name evidence="3" type="ORF">KO481_28515</name>
</gene>
<reference evidence="2 4" key="1">
    <citation type="submission" date="2021-06" db="EMBL/GenBank/DDBJ databases">
        <title>Actinomycetes sequencing.</title>
        <authorList>
            <person name="Shan Q."/>
        </authorList>
    </citation>
    <scope>NUCLEOTIDE SEQUENCE [LARGE SCALE GENOMIC DNA]</scope>
    <source>
        <strain evidence="2 4">NEAU-G5</strain>
    </source>
</reference>
<organism evidence="2 4">
    <name type="scientific">Nocardia albiluteola</name>
    <dbReference type="NCBI Taxonomy" id="2842303"/>
    <lineage>
        <taxon>Bacteria</taxon>
        <taxon>Bacillati</taxon>
        <taxon>Actinomycetota</taxon>
        <taxon>Actinomycetes</taxon>
        <taxon>Mycobacteriales</taxon>
        <taxon>Nocardiaceae</taxon>
        <taxon>Nocardia</taxon>
    </lineage>
</organism>
<keyword evidence="4" id="KW-1185">Reference proteome</keyword>
<dbReference type="Proteomes" id="UP000733379">
    <property type="component" value="Unassembled WGS sequence"/>
</dbReference>